<organism evidence="1 2">
    <name type="scientific">Macroventuria anomochaeta</name>
    <dbReference type="NCBI Taxonomy" id="301207"/>
    <lineage>
        <taxon>Eukaryota</taxon>
        <taxon>Fungi</taxon>
        <taxon>Dikarya</taxon>
        <taxon>Ascomycota</taxon>
        <taxon>Pezizomycotina</taxon>
        <taxon>Dothideomycetes</taxon>
        <taxon>Pleosporomycetidae</taxon>
        <taxon>Pleosporales</taxon>
        <taxon>Pleosporineae</taxon>
        <taxon>Didymellaceae</taxon>
        <taxon>Macroventuria</taxon>
    </lineage>
</organism>
<reference evidence="1" key="1">
    <citation type="journal article" date="2020" name="Stud. Mycol.">
        <title>101 Dothideomycetes genomes: a test case for predicting lifestyles and emergence of pathogens.</title>
        <authorList>
            <person name="Haridas S."/>
            <person name="Albert R."/>
            <person name="Binder M."/>
            <person name="Bloem J."/>
            <person name="Labutti K."/>
            <person name="Salamov A."/>
            <person name="Andreopoulos B."/>
            <person name="Baker S."/>
            <person name="Barry K."/>
            <person name="Bills G."/>
            <person name="Bluhm B."/>
            <person name="Cannon C."/>
            <person name="Castanera R."/>
            <person name="Culley D."/>
            <person name="Daum C."/>
            <person name="Ezra D."/>
            <person name="Gonzalez J."/>
            <person name="Henrissat B."/>
            <person name="Kuo A."/>
            <person name="Liang C."/>
            <person name="Lipzen A."/>
            <person name="Lutzoni F."/>
            <person name="Magnuson J."/>
            <person name="Mondo S."/>
            <person name="Nolan M."/>
            <person name="Ohm R."/>
            <person name="Pangilinan J."/>
            <person name="Park H.-J."/>
            <person name="Ramirez L."/>
            <person name="Alfaro M."/>
            <person name="Sun H."/>
            <person name="Tritt A."/>
            <person name="Yoshinaga Y."/>
            <person name="Zwiers L.-H."/>
            <person name="Turgeon B."/>
            <person name="Goodwin S."/>
            <person name="Spatafora J."/>
            <person name="Crous P."/>
            <person name="Grigoriev I."/>
        </authorList>
    </citation>
    <scope>NUCLEOTIDE SEQUENCE</scope>
    <source>
        <strain evidence="1">CBS 525.71</strain>
    </source>
</reference>
<sequence length="338" mass="36740">MSQPLIFITGATGFIGSHVVTQALSAGYKVRLSVRKEAQIDSLRKLFSEHAASLDFVVVPDFTSPDAFNKPLENVTYVFHLASPLPGNGSDFETDYLNPAVQGTIALLGAAKDVDTIKRIVIVSSVLALVPLDALITRKLIVKEGLNPSIPVDPQMSFPEDPRASGSLKYHASKILAHRATLSWVSAAKPSFTIVTLHPSFVFGRDLTQTSAEALGGTNAMLWGCLTSPAPFIPPIAVDVRDVASAHLKALEISVGKSDEVEEFILSAGEREGWMWGRVAEFVRERYPSVDVKLEGPFEEPPKVNTQKAEEGLGVKWRGMEDTVGSFLEQQMELRGQL</sequence>
<proteinExistence type="predicted"/>
<dbReference type="Proteomes" id="UP000799754">
    <property type="component" value="Unassembled WGS sequence"/>
</dbReference>
<protein>
    <submittedName>
        <fullName evidence="1">NAD dependent epimerase/dehydratase</fullName>
    </submittedName>
</protein>
<accession>A0ACB6S9A9</accession>
<name>A0ACB6S9A9_9PLEO</name>
<keyword evidence="2" id="KW-1185">Reference proteome</keyword>
<evidence type="ECO:0000313" key="1">
    <source>
        <dbReference type="EMBL" id="KAF2630587.1"/>
    </source>
</evidence>
<evidence type="ECO:0000313" key="2">
    <source>
        <dbReference type="Proteomes" id="UP000799754"/>
    </source>
</evidence>
<gene>
    <name evidence="1" type="ORF">BU25DRAFT_429046</name>
</gene>
<dbReference type="EMBL" id="MU006706">
    <property type="protein sequence ID" value="KAF2630587.1"/>
    <property type="molecule type" value="Genomic_DNA"/>
</dbReference>
<comment type="caution">
    <text evidence="1">The sequence shown here is derived from an EMBL/GenBank/DDBJ whole genome shotgun (WGS) entry which is preliminary data.</text>
</comment>